<dbReference type="AlphaFoldDB" id="A0A9X2VRK3"/>
<dbReference type="InterPro" id="IPR036390">
    <property type="entry name" value="WH_DNA-bd_sf"/>
</dbReference>
<dbReference type="EMBL" id="JANYMP010000015">
    <property type="protein sequence ID" value="MCS7480939.1"/>
    <property type="molecule type" value="Genomic_DNA"/>
</dbReference>
<dbReference type="Proteomes" id="UP001141259">
    <property type="component" value="Unassembled WGS sequence"/>
</dbReference>
<dbReference type="Gene3D" id="1.10.10.10">
    <property type="entry name" value="Winged helix-like DNA-binding domain superfamily/Winged helix DNA-binding domain"/>
    <property type="match status" value="1"/>
</dbReference>
<proteinExistence type="predicted"/>
<dbReference type="InterPro" id="IPR036388">
    <property type="entry name" value="WH-like_DNA-bd_sf"/>
</dbReference>
<name>A0A9X2VRK3_9PSEU</name>
<organism evidence="1 2">
    <name type="scientific">Umezawaea endophytica</name>
    <dbReference type="NCBI Taxonomy" id="1654476"/>
    <lineage>
        <taxon>Bacteria</taxon>
        <taxon>Bacillati</taxon>
        <taxon>Actinomycetota</taxon>
        <taxon>Actinomycetes</taxon>
        <taxon>Pseudonocardiales</taxon>
        <taxon>Pseudonocardiaceae</taxon>
        <taxon>Umezawaea</taxon>
    </lineage>
</organism>
<reference evidence="1" key="1">
    <citation type="submission" date="2022-08" db="EMBL/GenBank/DDBJ databases">
        <authorList>
            <person name="Tistechok S."/>
            <person name="Samborskyy M."/>
            <person name="Roman I."/>
        </authorList>
    </citation>
    <scope>NUCLEOTIDE SEQUENCE</scope>
    <source>
        <strain evidence="1">DSM 103496</strain>
    </source>
</reference>
<dbReference type="SUPFAM" id="SSF46785">
    <property type="entry name" value="Winged helix' DNA-binding domain"/>
    <property type="match status" value="1"/>
</dbReference>
<dbReference type="GO" id="GO:0003700">
    <property type="term" value="F:DNA-binding transcription factor activity"/>
    <property type="evidence" value="ECO:0007669"/>
    <property type="project" value="InterPro"/>
</dbReference>
<gene>
    <name evidence="1" type="ORF">NZH93_29125</name>
</gene>
<evidence type="ECO:0000313" key="2">
    <source>
        <dbReference type="Proteomes" id="UP001141259"/>
    </source>
</evidence>
<evidence type="ECO:0000313" key="1">
    <source>
        <dbReference type="EMBL" id="MCS7480939.1"/>
    </source>
</evidence>
<accession>A0A9X2VRK3</accession>
<keyword evidence="2" id="KW-1185">Reference proteome</keyword>
<comment type="caution">
    <text evidence="1">The sequence shown here is derived from an EMBL/GenBank/DDBJ whole genome shotgun (WGS) entry which is preliminary data.</text>
</comment>
<sequence length="206" mass="22038">MAARVFAALVTTDAGVLTAADLVGGLRVSPASVSQAVGYLEGLDLIRRERDQRRERYLIDEDLWLRTWLTSARTNTVLAETARRGVELFDVTTPTGARLEHMRQFFARLGEDMAGGPEGVDDVLTVAAALVQAARPCQAAELATALGWPVGRVVDALRHAESRPDLTDPVAVLDTGSGGYAVGVKPDRLTAAQRTALRGDCSTILI</sequence>
<protein>
    <submittedName>
        <fullName evidence="1">MarR family transcriptional regulator</fullName>
    </submittedName>
</protein>